<sequence length="1466" mass="159590">MRDPRAKIPIFPKDPVCRNFYAELLRWPSRYRDYYCCERPADAAIACGKPDWKGCRNHLWDLSSFGEEEVRRLCYSIRDVLEMKGMFYMGRVRRSLRVAFHRKHPGECMPNAPLRALGYTSAGGCFANIRSGKPLSSLMKIGYVPGGNVYSNKIVLMDEAHNLVRSQTQYAEQLQRLRRLLYEAKHLVLAGFTGTPILSEPSEGRQLLDIVKGCLAPEGDEGFLSSFPMRPQPLFPISLPRGLPDGALTLQRKKQLVRKMEMKGEALKVYDLKRRLGLPSRRLRAYCNVSIFHAAFHDGKAGSKARILAYPEDCCPKLLGIAQAVLASEQKAVIMIGRTSGYVVMLELMKHLASQADPPVGVATMNELSEFNHCSNIRGEIYRVLVADSLQCSEGVSFLSVRRTFLADVPVAPSGFIQQTGRAIRMYGHRGLPEEEQTVTTQLFVSILPKWMRSSSLACWALRAQKKHSSGKEVEKRARILTARMNRAGISSLEDLKARLDAHGARRQRSRENLSAEDVLTFLEQNGLWEEARLLRSADKKDKEKAQAAEETQALQNGASRESLRGESTELLKGGTLEEDEFANALANMLEEELPEEERQQEMEALKEEQDADDVDGEEGKKAKPLPPAPFASQAVATLAMSPEQVAQCLTETLQALRAALREAEKKSEKEKEPHRQSAEEFLAEDFGRALAESLGAADAAETSAAPSERGAEAVPVAEAAAKAPVRRCPQEPHRQSAEEFLAEDFGRALAESLGAADAAETSAAPSERGAEAVPVAEAAVKAPVRRCPQEPHRQSAEEFLAEDFGRALAESLGAADAAETSAAPSERGAEAVPVAEAAAKADVEMPENDVQLAGSQEQAWRAPLVAVLEKSRRCAAFLGAARTALPNLDPALHDFNTLTLHQARGLRDEVAKVEKVETLRMAVAMIKEVKTMIADMQAPRSGSSASLPAASSVAVAGAAEPSASAPEAAASVPLAAAAVTAGAESEMRENGAKDGDEPMPPEREAHAPNTETPQAATQPQEAEASQPAPAPEATSAVQPTQLTPEERKARELAWRRRLARAFKELRRSEHAKAALEVAAPGLMEKTVAAEAKALETKETPEEEEEDSDLLSLGLGPEHVKRLHDELARLLEQAEKGAAKPRAMVRAMQMLFLADSASEAIASLKPETADEEALNQLTERTEEFAPALEAMRSLAVDKDVFAHLAEDLAEEHGEVHESESEASDLNKELVKKNEPAPVVLPEGWRMEWVKRKKKEMREFLDPEGNRYRTVREVRAALLEHEARQAALQAAKARQEALAAAPKRRRLRGKSSSQLFDMADPALGGTPASAPGPNPPAEDDFAEDLLKALGMEAEAPPAPAPPAPPAPPDQAESTLQTGLKVRLTELGQMGRLGDRNADGCWECFLEVGGKVMAKESDFELADPSVAKRKANPPPARRVRARGRGKAEVAPSQPGPQIEASCACQQVG</sequence>
<dbReference type="EMBL" id="CAUJNA010000137">
    <property type="protein sequence ID" value="CAJ1372492.1"/>
    <property type="molecule type" value="Genomic_DNA"/>
</dbReference>
<feature type="compositionally biased region" description="Basic and acidic residues" evidence="1">
    <location>
        <begin position="986"/>
        <end position="1007"/>
    </location>
</feature>
<dbReference type="GO" id="GO:0003677">
    <property type="term" value="F:DNA binding"/>
    <property type="evidence" value="ECO:0007669"/>
    <property type="project" value="InterPro"/>
</dbReference>
<feature type="compositionally biased region" description="Basic and acidic residues" evidence="1">
    <location>
        <begin position="597"/>
        <end position="609"/>
    </location>
</feature>
<organism evidence="3 4">
    <name type="scientific">Effrenium voratum</name>
    <dbReference type="NCBI Taxonomy" id="2562239"/>
    <lineage>
        <taxon>Eukaryota</taxon>
        <taxon>Sar</taxon>
        <taxon>Alveolata</taxon>
        <taxon>Dinophyceae</taxon>
        <taxon>Suessiales</taxon>
        <taxon>Symbiodiniaceae</taxon>
        <taxon>Effrenium</taxon>
    </lineage>
</organism>
<evidence type="ECO:0000313" key="3">
    <source>
        <dbReference type="EMBL" id="CAJ1372492.1"/>
    </source>
</evidence>
<feature type="region of interest" description="Disordered" evidence="1">
    <location>
        <begin position="664"/>
        <end position="683"/>
    </location>
</feature>
<feature type="domain" description="MBD" evidence="2">
    <location>
        <begin position="1230"/>
        <end position="1297"/>
    </location>
</feature>
<feature type="region of interest" description="Disordered" evidence="1">
    <location>
        <begin position="694"/>
        <end position="736"/>
    </location>
</feature>
<dbReference type="InterPro" id="IPR001739">
    <property type="entry name" value="Methyl_CpG_DNA-bd"/>
</dbReference>
<evidence type="ECO:0000259" key="2">
    <source>
        <dbReference type="PROSITE" id="PS50982"/>
    </source>
</evidence>
<feature type="compositionally biased region" description="Low complexity" evidence="1">
    <location>
        <begin position="713"/>
        <end position="724"/>
    </location>
</feature>
<feature type="region of interest" description="Disordered" evidence="1">
    <location>
        <begin position="1093"/>
        <end position="1113"/>
    </location>
</feature>
<reference evidence="3" key="1">
    <citation type="submission" date="2023-08" db="EMBL/GenBank/DDBJ databases">
        <authorList>
            <person name="Chen Y."/>
            <person name="Shah S."/>
            <person name="Dougan E. K."/>
            <person name="Thang M."/>
            <person name="Chan C."/>
        </authorList>
    </citation>
    <scope>NUCLEOTIDE SEQUENCE</scope>
</reference>
<feature type="compositionally biased region" description="Basic residues" evidence="1">
    <location>
        <begin position="1425"/>
        <end position="1442"/>
    </location>
</feature>
<dbReference type="SUPFAM" id="SSF52540">
    <property type="entry name" value="P-loop containing nucleoside triphosphate hydrolases"/>
    <property type="match status" value="1"/>
</dbReference>
<feature type="compositionally biased region" description="Low complexity" evidence="1">
    <location>
        <begin position="1008"/>
        <end position="1037"/>
    </location>
</feature>
<comment type="caution">
    <text evidence="3">The sequence shown here is derived from an EMBL/GenBank/DDBJ whole genome shotgun (WGS) entry which is preliminary data.</text>
</comment>
<evidence type="ECO:0000256" key="1">
    <source>
        <dbReference type="SAM" id="MobiDB-lite"/>
    </source>
</evidence>
<keyword evidence="4" id="KW-1185">Reference proteome</keyword>
<feature type="compositionally biased region" description="Basic and acidic residues" evidence="1">
    <location>
        <begin position="664"/>
        <end position="679"/>
    </location>
</feature>
<feature type="region of interest" description="Disordered" evidence="1">
    <location>
        <begin position="541"/>
        <end position="566"/>
    </location>
</feature>
<dbReference type="Proteomes" id="UP001178507">
    <property type="component" value="Unassembled WGS sequence"/>
</dbReference>
<feature type="region of interest" description="Disordered" evidence="1">
    <location>
        <begin position="981"/>
        <end position="1049"/>
    </location>
</feature>
<protein>
    <recommendedName>
        <fullName evidence="2">MBD domain-containing protein</fullName>
    </recommendedName>
</protein>
<feature type="region of interest" description="Disordered" evidence="1">
    <location>
        <begin position="1353"/>
        <end position="1373"/>
    </location>
</feature>
<evidence type="ECO:0000313" key="4">
    <source>
        <dbReference type="Proteomes" id="UP001178507"/>
    </source>
</evidence>
<feature type="region of interest" description="Disordered" evidence="1">
    <location>
        <begin position="1419"/>
        <end position="1466"/>
    </location>
</feature>
<proteinExistence type="predicted"/>
<feature type="region of interest" description="Disordered" evidence="1">
    <location>
        <begin position="1296"/>
        <end position="1339"/>
    </location>
</feature>
<feature type="region of interest" description="Disordered" evidence="1">
    <location>
        <begin position="594"/>
        <end position="629"/>
    </location>
</feature>
<dbReference type="InterPro" id="IPR027417">
    <property type="entry name" value="P-loop_NTPase"/>
</dbReference>
<dbReference type="PROSITE" id="PS50982">
    <property type="entry name" value="MBD"/>
    <property type="match status" value="1"/>
</dbReference>
<name>A0AA36HNR4_9DINO</name>
<feature type="compositionally biased region" description="Low complexity" evidence="1">
    <location>
        <begin position="694"/>
        <end position="706"/>
    </location>
</feature>
<accession>A0AA36HNR4</accession>
<gene>
    <name evidence="3" type="ORF">EVOR1521_LOCUS2564</name>
</gene>
<feature type="compositionally biased region" description="Pro residues" evidence="1">
    <location>
        <begin position="1355"/>
        <end position="1367"/>
    </location>
</feature>